<sequence length="346" mass="38725">MSDFVSGFVPGRELSRAFYTQMVRPLIGNVPHGAALIGPGSEVLAFDTQRSADHDFGPRVLIFTEPARVPALTKLLDGRLPERFRGYPTTYGSAHRLIRHGVQVTDLGTWAESRLGFDPRGQITTADWLSAPWQRLAETTSGEVFHDGLGELTTARANLRWYPPHIWRYILACQWRRVAQLESFPGRCEEVGDHLGSVVVTARLVEDLMRLCLLMRRRYPPYAKWLGSAFARLGGSAELGERFTAALTAPTWRRREENLCAAYRGVAALHNRLRLTPPLDETPRPYHDRPFMVIAADRFTDALLATTTPDLRTAPLSGSVDQLCDNTDILTDPHHTTQIAQAPHNP</sequence>
<organism evidence="2 3">
    <name type="scientific">Sphaerisporangium rubeum</name>
    <dbReference type="NCBI Taxonomy" id="321317"/>
    <lineage>
        <taxon>Bacteria</taxon>
        <taxon>Bacillati</taxon>
        <taxon>Actinomycetota</taxon>
        <taxon>Actinomycetes</taxon>
        <taxon>Streptosporangiales</taxon>
        <taxon>Streptosporangiaceae</taxon>
        <taxon>Sphaerisporangium</taxon>
    </lineage>
</organism>
<gene>
    <name evidence="2" type="ORF">BJ992_003266</name>
</gene>
<comment type="caution">
    <text evidence="2">The sequence shown here is derived from an EMBL/GenBank/DDBJ whole genome shotgun (WGS) entry which is preliminary data.</text>
</comment>
<evidence type="ECO:0000313" key="2">
    <source>
        <dbReference type="EMBL" id="MBB6473835.1"/>
    </source>
</evidence>
<evidence type="ECO:0000313" key="3">
    <source>
        <dbReference type="Proteomes" id="UP000555564"/>
    </source>
</evidence>
<dbReference type="RefSeq" id="WP_184981852.1">
    <property type="nucleotide sequence ID" value="NZ_BAAALO010000015.1"/>
</dbReference>
<dbReference type="EMBL" id="JACHIU010000001">
    <property type="protein sequence ID" value="MBB6473835.1"/>
    <property type="molecule type" value="Genomic_DNA"/>
</dbReference>
<reference evidence="2 3" key="1">
    <citation type="submission" date="2020-08" db="EMBL/GenBank/DDBJ databases">
        <title>Sequencing the genomes of 1000 actinobacteria strains.</title>
        <authorList>
            <person name="Klenk H.-P."/>
        </authorList>
    </citation>
    <scope>NUCLEOTIDE SEQUENCE [LARGE SCALE GENOMIC DNA]</scope>
    <source>
        <strain evidence="2 3">DSM 44936</strain>
    </source>
</reference>
<protein>
    <recommendedName>
        <fullName evidence="1">DUF4037 domain-containing protein</fullName>
    </recommendedName>
</protein>
<proteinExistence type="predicted"/>
<dbReference type="Proteomes" id="UP000555564">
    <property type="component" value="Unassembled WGS sequence"/>
</dbReference>
<evidence type="ECO:0000259" key="1">
    <source>
        <dbReference type="Pfam" id="PF13228"/>
    </source>
</evidence>
<name>A0A7X0IEP1_9ACTN</name>
<dbReference type="InterPro" id="IPR025117">
    <property type="entry name" value="DUF4037"/>
</dbReference>
<dbReference type="AlphaFoldDB" id="A0A7X0IEP1"/>
<keyword evidence="3" id="KW-1185">Reference proteome</keyword>
<dbReference type="Pfam" id="PF13228">
    <property type="entry name" value="DUF4037"/>
    <property type="match status" value="1"/>
</dbReference>
<accession>A0A7X0IEP1</accession>
<feature type="domain" description="DUF4037" evidence="1">
    <location>
        <begin position="128"/>
        <end position="226"/>
    </location>
</feature>